<dbReference type="PANTHER" id="PTHR31377:SF0">
    <property type="entry name" value="AGMATINE DEIMINASE-RELATED"/>
    <property type="match status" value="1"/>
</dbReference>
<dbReference type="SUPFAM" id="SSF55909">
    <property type="entry name" value="Pentein"/>
    <property type="match status" value="1"/>
</dbReference>
<dbReference type="Pfam" id="PF03641">
    <property type="entry name" value="Lysine_decarbox"/>
    <property type="match status" value="1"/>
</dbReference>
<sequence>MKNQHPRDLDYKMLPEWTQHEATWLSWPHNKASWPNHFEYIPDVFVEIVRFLSPHEKVRINVCNENMQADILARLVTAGITKDFLPQIEFYHFPTNDAWCRDHGPMFVFNSNSKAIVDWRYNAWGGKYLPCDLDDNIPTKIAEHFGIPCFNPNMILEGGSIDINGTGCLLTTTACLLNPNRNPNLTQTQIEDFLKNYLGVNKILWLNNGIVGDDTDGHIDDIARFISDDTIVATVEHNKDDDNYDIINDNLKKILTMTNGNGKKFNIVEIPMPDPFYFNGERLPASYANFYIANHTVLVPTFGCKQDATALEILQKNFPTRRVQGVDCRRLIWGLGAIHCVTHEEPKNPIITLEFLSAIEKLNGLGSIVSIFGSSKAKRNSLPYKQAETIAELLGNQGHSIMTGGGPGIMEAANKGARKAKATSIGLNIKIPKEQKINDYVDIERSILFEHFFVRKNVFIKYSDAFVIMPGGFGTLDEFTEAVTHIQTEKIPPFPLIFVGTEFWSGLMKWIKEKMWLKNKYVQKKDFSFIHLVDSPDEVMGIIKSSINKKHSNKEL</sequence>
<keyword evidence="1" id="KW-0378">Hydrolase</keyword>
<dbReference type="GO" id="GO:0004668">
    <property type="term" value="F:protein-arginine deiminase activity"/>
    <property type="evidence" value="ECO:0007669"/>
    <property type="project" value="InterPro"/>
</dbReference>
<dbReference type="SUPFAM" id="SSF102405">
    <property type="entry name" value="MCP/YpsA-like"/>
    <property type="match status" value="1"/>
</dbReference>
<evidence type="ECO:0000313" key="3">
    <source>
        <dbReference type="Proteomes" id="UP001195483"/>
    </source>
</evidence>
<dbReference type="EMBL" id="JAEAOA010001427">
    <property type="protein sequence ID" value="KAK3582259.1"/>
    <property type="molecule type" value="Genomic_DNA"/>
</dbReference>
<keyword evidence="3" id="KW-1185">Reference proteome</keyword>
<dbReference type="GO" id="GO:0047632">
    <property type="term" value="F:agmatine deiminase activity"/>
    <property type="evidence" value="ECO:0007669"/>
    <property type="project" value="TreeGrafter"/>
</dbReference>
<reference evidence="2" key="3">
    <citation type="submission" date="2023-05" db="EMBL/GenBank/DDBJ databases">
        <authorList>
            <person name="Smith C.H."/>
        </authorList>
    </citation>
    <scope>NUCLEOTIDE SEQUENCE</scope>
    <source>
        <strain evidence="2">CHS0354</strain>
        <tissue evidence="2">Mantle</tissue>
    </source>
</reference>
<dbReference type="Gene3D" id="3.75.10.10">
    <property type="entry name" value="L-arginine/glycine Amidinotransferase, Chain A"/>
    <property type="match status" value="1"/>
</dbReference>
<evidence type="ECO:0008006" key="4">
    <source>
        <dbReference type="Google" id="ProtNLM"/>
    </source>
</evidence>
<reference evidence="2" key="1">
    <citation type="journal article" date="2021" name="Genome Biol. Evol.">
        <title>A High-Quality Reference Genome for a Parasitic Bivalve with Doubly Uniparental Inheritance (Bivalvia: Unionida).</title>
        <authorList>
            <person name="Smith C.H."/>
        </authorList>
    </citation>
    <scope>NUCLEOTIDE SEQUENCE</scope>
    <source>
        <strain evidence="2">CHS0354</strain>
    </source>
</reference>
<dbReference type="InterPro" id="IPR007466">
    <property type="entry name" value="Peptidyl-Arg-deiminase_porph"/>
</dbReference>
<dbReference type="Pfam" id="PF04371">
    <property type="entry name" value="PAD_porph"/>
    <property type="match status" value="1"/>
</dbReference>
<dbReference type="GO" id="GO:0009446">
    <property type="term" value="P:putrescine biosynthetic process"/>
    <property type="evidence" value="ECO:0007669"/>
    <property type="project" value="InterPro"/>
</dbReference>
<dbReference type="PANTHER" id="PTHR31377">
    <property type="entry name" value="AGMATINE DEIMINASE-RELATED"/>
    <property type="match status" value="1"/>
</dbReference>
<dbReference type="InterPro" id="IPR031100">
    <property type="entry name" value="LOG_fam"/>
</dbReference>
<dbReference type="GO" id="GO:0009691">
    <property type="term" value="P:cytokinin biosynthetic process"/>
    <property type="evidence" value="ECO:0007669"/>
    <property type="project" value="InterPro"/>
</dbReference>
<protein>
    <recommendedName>
        <fullName evidence="4">Cytokinin riboside 5'-monophosphate phosphoribohydrolase</fullName>
    </recommendedName>
</protein>
<dbReference type="AlphaFoldDB" id="A0AAE0RZD4"/>
<evidence type="ECO:0000313" key="2">
    <source>
        <dbReference type="EMBL" id="KAK3582259.1"/>
    </source>
</evidence>
<comment type="caution">
    <text evidence="2">The sequence shown here is derived from an EMBL/GenBank/DDBJ whole genome shotgun (WGS) entry which is preliminary data.</text>
</comment>
<evidence type="ECO:0000256" key="1">
    <source>
        <dbReference type="ARBA" id="ARBA00022801"/>
    </source>
</evidence>
<reference evidence="2" key="2">
    <citation type="journal article" date="2021" name="Genome Biol. Evol.">
        <title>Developing a high-quality reference genome for a parasitic bivalve with doubly uniparental inheritance (Bivalvia: Unionida).</title>
        <authorList>
            <person name="Smith C.H."/>
        </authorList>
    </citation>
    <scope>NUCLEOTIDE SEQUENCE</scope>
    <source>
        <strain evidence="2">CHS0354</strain>
        <tissue evidence="2">Mantle</tissue>
    </source>
</reference>
<proteinExistence type="predicted"/>
<name>A0AAE0RZD4_9BIVA</name>
<dbReference type="InterPro" id="IPR005269">
    <property type="entry name" value="LOG"/>
</dbReference>
<accession>A0AAE0RZD4</accession>
<dbReference type="Proteomes" id="UP001195483">
    <property type="component" value="Unassembled WGS sequence"/>
</dbReference>
<organism evidence="2 3">
    <name type="scientific">Potamilus streckersoni</name>
    <dbReference type="NCBI Taxonomy" id="2493646"/>
    <lineage>
        <taxon>Eukaryota</taxon>
        <taxon>Metazoa</taxon>
        <taxon>Spiralia</taxon>
        <taxon>Lophotrochozoa</taxon>
        <taxon>Mollusca</taxon>
        <taxon>Bivalvia</taxon>
        <taxon>Autobranchia</taxon>
        <taxon>Heteroconchia</taxon>
        <taxon>Palaeoheterodonta</taxon>
        <taxon>Unionida</taxon>
        <taxon>Unionoidea</taxon>
        <taxon>Unionidae</taxon>
        <taxon>Ambleminae</taxon>
        <taxon>Lampsilini</taxon>
        <taxon>Potamilus</taxon>
    </lineage>
</organism>
<dbReference type="Gene3D" id="3.40.50.450">
    <property type="match status" value="1"/>
</dbReference>
<dbReference type="NCBIfam" id="TIGR00730">
    <property type="entry name" value="Rossman fold protein, TIGR00730 family"/>
    <property type="match status" value="1"/>
</dbReference>
<gene>
    <name evidence="2" type="ORF">CHS0354_023798</name>
</gene>